<dbReference type="AlphaFoldDB" id="A0A2X4W5K8"/>
<dbReference type="STRING" id="1348624.GCA_001591545_00396"/>
<dbReference type="Pfam" id="PF14167">
    <property type="entry name" value="YfkD"/>
    <property type="match status" value="1"/>
</dbReference>
<dbReference type="RefSeq" id="WP_066136747.1">
    <property type="nucleotide sequence ID" value="NZ_CBCSGM010000001.1"/>
</dbReference>
<evidence type="ECO:0000313" key="2">
    <source>
        <dbReference type="Proteomes" id="UP000249134"/>
    </source>
</evidence>
<evidence type="ECO:0008006" key="3">
    <source>
        <dbReference type="Google" id="ProtNLM"/>
    </source>
</evidence>
<dbReference type="KEGG" id="blen:NCTC4824_01303"/>
<accession>A0A2X4W5K8</accession>
<reference evidence="1 2" key="1">
    <citation type="submission" date="2018-06" db="EMBL/GenBank/DDBJ databases">
        <authorList>
            <consortium name="Pathogen Informatics"/>
            <person name="Doyle S."/>
        </authorList>
    </citation>
    <scope>NUCLEOTIDE SEQUENCE [LARGE SCALE GENOMIC DNA]</scope>
    <source>
        <strain evidence="1 2">NCTC4824</strain>
    </source>
</reference>
<gene>
    <name evidence="1" type="ORF">NCTC4824_01303</name>
</gene>
<proteinExistence type="predicted"/>
<keyword evidence="2" id="KW-1185">Reference proteome</keyword>
<dbReference type="InterPro" id="IPR025548">
    <property type="entry name" value="YfkD"/>
</dbReference>
<protein>
    <recommendedName>
        <fullName evidence="3">YfkD-like protein</fullName>
    </recommendedName>
</protein>
<evidence type="ECO:0000313" key="1">
    <source>
        <dbReference type="EMBL" id="SQI54222.1"/>
    </source>
</evidence>
<organism evidence="1 2">
    <name type="scientific">Lederbergia lenta</name>
    <name type="common">Bacillus lentus</name>
    <dbReference type="NCBI Taxonomy" id="1467"/>
    <lineage>
        <taxon>Bacteria</taxon>
        <taxon>Bacillati</taxon>
        <taxon>Bacillota</taxon>
        <taxon>Bacilli</taxon>
        <taxon>Bacillales</taxon>
        <taxon>Bacillaceae</taxon>
        <taxon>Lederbergia</taxon>
    </lineage>
</organism>
<sequence length="264" mass="29639">MKWHTHVIHLCIILFFVIGYGSTSSAESKSTSLKLPGSVINIEKENTMPQAEENLSYLQPSDFTKELLETSKVKIDNPNLIKILNESAINKSPFSLGMRATIYLGEWPLSYKSNGTEPNWQYQKINTNFYDNRQGTANYQINYVQEAQKSIKGGLTAKVPQVEDVQKMILLSAMEKTNLPLTFETVIGRGTKHHQVYNIGQGQLGYLYTYAPAIHEKGKVTYGEVYLVIKGTKRKIDVKNVTSQSIGAWIPLQGHLNFGFQGSS</sequence>
<dbReference type="EMBL" id="LS483476">
    <property type="protein sequence ID" value="SQI54222.1"/>
    <property type="molecule type" value="Genomic_DNA"/>
</dbReference>
<name>A0A2X4W5K8_LEDLE</name>
<dbReference type="Proteomes" id="UP000249134">
    <property type="component" value="Chromosome 1"/>
</dbReference>